<dbReference type="AlphaFoldDB" id="A0A0K0DB57"/>
<reference evidence="3" key="2">
    <citation type="submission" date="2017-02" db="UniProtKB">
        <authorList>
            <consortium name="WormBaseParasite"/>
        </authorList>
    </citation>
    <scope>IDENTIFICATION</scope>
</reference>
<name>A0A0K0DB57_ANGCA</name>
<reference evidence="2" key="1">
    <citation type="submission" date="2012-09" db="EMBL/GenBank/DDBJ databases">
        <authorList>
            <person name="Martin A.A."/>
        </authorList>
    </citation>
    <scope>NUCLEOTIDE SEQUENCE</scope>
</reference>
<evidence type="ECO:0000313" key="2">
    <source>
        <dbReference type="Proteomes" id="UP000035642"/>
    </source>
</evidence>
<proteinExistence type="predicted"/>
<protein>
    <submittedName>
        <fullName evidence="3">Uncharacterized protein</fullName>
    </submittedName>
</protein>
<feature type="region of interest" description="Disordered" evidence="1">
    <location>
        <begin position="48"/>
        <end position="69"/>
    </location>
</feature>
<keyword evidence="2" id="KW-1185">Reference proteome</keyword>
<evidence type="ECO:0000313" key="3">
    <source>
        <dbReference type="WBParaSite" id="ACAC_0000761501-mRNA-1"/>
    </source>
</evidence>
<dbReference type="WBParaSite" id="ACAC_0000761501-mRNA-1">
    <property type="protein sequence ID" value="ACAC_0000761501-mRNA-1"/>
    <property type="gene ID" value="ACAC_0000761501"/>
</dbReference>
<dbReference type="Proteomes" id="UP000035642">
    <property type="component" value="Unassembled WGS sequence"/>
</dbReference>
<evidence type="ECO:0000256" key="1">
    <source>
        <dbReference type="SAM" id="MobiDB-lite"/>
    </source>
</evidence>
<sequence length="69" mass="8118">MTASRLEQNSILYLQQTSTKEYSVVVLRLLKTYKDNEQPPYLAYGSREARRGRSDQVQINHAMISRREE</sequence>
<accession>A0A0K0DB57</accession>
<organism evidence="2 3">
    <name type="scientific">Angiostrongylus cantonensis</name>
    <name type="common">Rat lungworm</name>
    <dbReference type="NCBI Taxonomy" id="6313"/>
    <lineage>
        <taxon>Eukaryota</taxon>
        <taxon>Metazoa</taxon>
        <taxon>Ecdysozoa</taxon>
        <taxon>Nematoda</taxon>
        <taxon>Chromadorea</taxon>
        <taxon>Rhabditida</taxon>
        <taxon>Rhabditina</taxon>
        <taxon>Rhabditomorpha</taxon>
        <taxon>Strongyloidea</taxon>
        <taxon>Metastrongylidae</taxon>
        <taxon>Angiostrongylus</taxon>
    </lineage>
</organism>